<dbReference type="Gene3D" id="3.90.550.10">
    <property type="entry name" value="Spore Coat Polysaccharide Biosynthesis Protein SpsA, Chain A"/>
    <property type="match status" value="1"/>
</dbReference>
<reference evidence="3" key="1">
    <citation type="submission" date="2018-08" db="EMBL/GenBank/DDBJ databases">
        <authorList>
            <person name="Zhang J."/>
            <person name="Du Z.-J."/>
        </authorList>
    </citation>
    <scope>NUCLEOTIDE SEQUENCE [LARGE SCALE GENOMIC DNA]</scope>
    <source>
        <strain evidence="3">KCTC 52655</strain>
    </source>
</reference>
<keyword evidence="2" id="KW-0808">Transferase</keyword>
<dbReference type="InterPro" id="IPR029044">
    <property type="entry name" value="Nucleotide-diphossugar_trans"/>
</dbReference>
<dbReference type="GO" id="GO:0016758">
    <property type="term" value="F:hexosyltransferase activity"/>
    <property type="evidence" value="ECO:0007669"/>
    <property type="project" value="UniProtKB-ARBA"/>
</dbReference>
<evidence type="ECO:0000259" key="1">
    <source>
        <dbReference type="Pfam" id="PF00535"/>
    </source>
</evidence>
<dbReference type="EMBL" id="QRHA01000007">
    <property type="protein sequence ID" value="RDV25051.1"/>
    <property type="molecule type" value="Genomic_DNA"/>
</dbReference>
<gene>
    <name evidence="2" type="ORF">DXV75_10500</name>
</gene>
<name>A0A3D8M601_9ALTE</name>
<accession>A0A3D8M601</accession>
<dbReference type="AlphaFoldDB" id="A0A3D8M601"/>
<organism evidence="2 3">
    <name type="scientific">Alteromonas aestuariivivens</name>
    <dbReference type="NCBI Taxonomy" id="1938339"/>
    <lineage>
        <taxon>Bacteria</taxon>
        <taxon>Pseudomonadati</taxon>
        <taxon>Pseudomonadota</taxon>
        <taxon>Gammaproteobacteria</taxon>
        <taxon>Alteromonadales</taxon>
        <taxon>Alteromonadaceae</taxon>
        <taxon>Alteromonas/Salinimonas group</taxon>
        <taxon>Alteromonas</taxon>
    </lineage>
</organism>
<dbReference type="Pfam" id="PF00535">
    <property type="entry name" value="Glycos_transf_2"/>
    <property type="match status" value="1"/>
</dbReference>
<comment type="caution">
    <text evidence="2">The sequence shown here is derived from an EMBL/GenBank/DDBJ whole genome shotgun (WGS) entry which is preliminary data.</text>
</comment>
<dbReference type="OrthoDB" id="9802649at2"/>
<dbReference type="SUPFAM" id="SSF53448">
    <property type="entry name" value="Nucleotide-diphospho-sugar transferases"/>
    <property type="match status" value="1"/>
</dbReference>
<dbReference type="PANTHER" id="PTHR22916:SF3">
    <property type="entry name" value="UDP-GLCNAC:BETAGAL BETA-1,3-N-ACETYLGLUCOSAMINYLTRANSFERASE-LIKE PROTEIN 1"/>
    <property type="match status" value="1"/>
</dbReference>
<feature type="domain" description="Glycosyltransferase 2-like" evidence="1">
    <location>
        <begin position="4"/>
        <end position="130"/>
    </location>
</feature>
<protein>
    <submittedName>
        <fullName evidence="2">Glycosyltransferase</fullName>
    </submittedName>
</protein>
<dbReference type="PANTHER" id="PTHR22916">
    <property type="entry name" value="GLYCOSYLTRANSFERASE"/>
    <property type="match status" value="1"/>
</dbReference>
<evidence type="ECO:0000313" key="2">
    <source>
        <dbReference type="EMBL" id="RDV25051.1"/>
    </source>
</evidence>
<evidence type="ECO:0000313" key="3">
    <source>
        <dbReference type="Proteomes" id="UP000256561"/>
    </source>
</evidence>
<dbReference type="Proteomes" id="UP000256561">
    <property type="component" value="Unassembled WGS sequence"/>
</dbReference>
<proteinExistence type="predicted"/>
<sequence length="314" mass="35714">MKLSVLIPAFKLEKYIAACVTSVCEQQTSFDFEVLVCDDASPDGTADIIRNLARCYPQLIPIFKTENRGLAANMSTLLSRAKGDYIAYLDGDDIALPGKLQKQVMHLDTNPDCGMVFHESDVFDSDTNKSVKLYSQGHYNWARIPARSDITHLVRFGTYMQASSVMFRRHPNLCDAVVPECEIILDYPFYVMNAGFLNGKIDFIEDVLGRYRIHNESFGAQTQKSVSRRLQSLNDILLTCRKAGQFGVEQDVIEQGIEHHIYAAALYFLFRNHDQQFTVLIEQSAPNGRFFDQQHKEVWLNRTQPAQVRELLAS</sequence>
<dbReference type="RefSeq" id="WP_115593383.1">
    <property type="nucleotide sequence ID" value="NZ_QRHA01000007.1"/>
</dbReference>
<keyword evidence="3" id="KW-1185">Reference proteome</keyword>
<dbReference type="InterPro" id="IPR001173">
    <property type="entry name" value="Glyco_trans_2-like"/>
</dbReference>